<dbReference type="SUPFAM" id="SSF53955">
    <property type="entry name" value="Lysozyme-like"/>
    <property type="match status" value="1"/>
</dbReference>
<keyword evidence="9" id="KW-0044">Antibiotic</keyword>
<dbReference type="Proteomes" id="UP000596742">
    <property type="component" value="Unassembled WGS sequence"/>
</dbReference>
<keyword evidence="7" id="KW-0732">Signal</keyword>
<dbReference type="EMBL" id="UYJE01009571">
    <property type="protein sequence ID" value="VDI74514.1"/>
    <property type="molecule type" value="Genomic_DNA"/>
</dbReference>
<dbReference type="OrthoDB" id="6337871at2759"/>
<name>A0A8B6H6T5_MYTGA</name>
<evidence type="ECO:0000256" key="6">
    <source>
        <dbReference type="ARBA" id="ARBA00022638"/>
    </source>
</evidence>
<dbReference type="AlphaFoldDB" id="A0A8B6H6T5"/>
<sequence>MTIKQSVLPCPLQLPTGADSSIKENFKTRMLALQFSLKVLVIILTIHAELILAGISNKCLACICKVESGCKRNIGCRLDGGSYSCGPFQIKNVYWKDCYRPGRGYRQCANNYYCAKRCTKTYMRRYGGRRCGTTCEDYARMHNGGPTGCRKSSTRSYWRKIRAAGCRRNS</sequence>
<comment type="catalytic activity">
    <reaction evidence="1">
        <text>Hydrolysis of (1-&gt;4)-beta-linkages between N-acetylmuramic acid and N-acetyl-D-glucosamine residues in a peptidoglycan and between N-acetyl-D-glucosamine residues in chitodextrins.</text>
        <dbReference type="EC" id="3.2.1.17"/>
    </reaction>
</comment>
<dbReference type="GO" id="GO:0031640">
    <property type="term" value="P:killing of cells of another organism"/>
    <property type="evidence" value="ECO:0007669"/>
    <property type="project" value="UniProtKB-KW"/>
</dbReference>
<evidence type="ECO:0000256" key="10">
    <source>
        <dbReference type="ARBA" id="ARBA00023157"/>
    </source>
</evidence>
<evidence type="ECO:0000313" key="15">
    <source>
        <dbReference type="Proteomes" id="UP000596742"/>
    </source>
</evidence>
<feature type="disulfide bond" evidence="13">
    <location>
        <begin position="131"/>
        <end position="149"/>
    </location>
</feature>
<evidence type="ECO:0000256" key="2">
    <source>
        <dbReference type="ARBA" id="ARBA00004613"/>
    </source>
</evidence>
<feature type="disulfide bond" evidence="13">
    <location>
        <begin position="64"/>
        <end position="70"/>
    </location>
</feature>
<dbReference type="InterPro" id="IPR023346">
    <property type="entry name" value="Lysozyme-like_dom_sf"/>
</dbReference>
<evidence type="ECO:0000256" key="7">
    <source>
        <dbReference type="ARBA" id="ARBA00022729"/>
    </source>
</evidence>
<dbReference type="GO" id="GO:0005576">
    <property type="term" value="C:extracellular region"/>
    <property type="evidence" value="ECO:0007669"/>
    <property type="project" value="UniProtKB-SubCell"/>
</dbReference>
<feature type="disulfide bond" evidence="13">
    <location>
        <begin position="98"/>
        <end position="118"/>
    </location>
</feature>
<evidence type="ECO:0000256" key="12">
    <source>
        <dbReference type="PIRSR" id="PIRSR608597-1"/>
    </source>
</evidence>
<gene>
    <name evidence="14" type="ORF">MGAL_10B001382</name>
</gene>
<evidence type="ECO:0000256" key="8">
    <source>
        <dbReference type="ARBA" id="ARBA00022801"/>
    </source>
</evidence>
<reference evidence="14" key="1">
    <citation type="submission" date="2018-11" db="EMBL/GenBank/DDBJ databases">
        <authorList>
            <person name="Alioto T."/>
            <person name="Alioto T."/>
        </authorList>
    </citation>
    <scope>NUCLEOTIDE SEQUENCE</scope>
</reference>
<feature type="disulfide bond" evidence="13">
    <location>
        <begin position="62"/>
        <end position="166"/>
    </location>
</feature>
<proteinExistence type="predicted"/>
<evidence type="ECO:0000256" key="13">
    <source>
        <dbReference type="PIRSR" id="PIRSR608597-3"/>
    </source>
</evidence>
<accession>A0A8B6H6T5</accession>
<dbReference type="PANTHER" id="PTHR11195:SF13">
    <property type="entry name" value="INVERTEBRATE-TYPE LYSOZYME 2-RELATED"/>
    <property type="match status" value="1"/>
</dbReference>
<dbReference type="GO" id="GO:0042742">
    <property type="term" value="P:defense response to bacterium"/>
    <property type="evidence" value="ECO:0007669"/>
    <property type="project" value="UniProtKB-KW"/>
</dbReference>
<feature type="disulfide bond" evidence="13">
    <location>
        <begin position="76"/>
        <end position="85"/>
    </location>
</feature>
<comment type="caution">
    <text evidence="14">The sequence shown here is derived from an EMBL/GenBank/DDBJ whole genome shotgun (WGS) entry which is preliminary data.</text>
</comment>
<evidence type="ECO:0000256" key="11">
    <source>
        <dbReference type="ARBA" id="ARBA00023295"/>
    </source>
</evidence>
<dbReference type="GO" id="GO:0003796">
    <property type="term" value="F:lysozyme activity"/>
    <property type="evidence" value="ECO:0007669"/>
    <property type="project" value="UniProtKB-EC"/>
</dbReference>
<keyword evidence="5" id="KW-0929">Antimicrobial</keyword>
<protein>
    <recommendedName>
        <fullName evidence="3">lysozyme</fullName>
        <ecNumber evidence="3">3.2.1.17</ecNumber>
    </recommendedName>
</protein>
<organism evidence="14 15">
    <name type="scientific">Mytilus galloprovincialis</name>
    <name type="common">Mediterranean mussel</name>
    <dbReference type="NCBI Taxonomy" id="29158"/>
    <lineage>
        <taxon>Eukaryota</taxon>
        <taxon>Metazoa</taxon>
        <taxon>Spiralia</taxon>
        <taxon>Lophotrochozoa</taxon>
        <taxon>Mollusca</taxon>
        <taxon>Bivalvia</taxon>
        <taxon>Autobranchia</taxon>
        <taxon>Pteriomorphia</taxon>
        <taxon>Mytilida</taxon>
        <taxon>Mytiloidea</taxon>
        <taxon>Mytilidae</taxon>
        <taxon>Mytilinae</taxon>
        <taxon>Mytilus</taxon>
    </lineage>
</organism>
<dbReference type="Gene3D" id="1.10.530.10">
    <property type="match status" value="1"/>
</dbReference>
<keyword evidence="6" id="KW-0081">Bacteriolytic enzyme</keyword>
<evidence type="ECO:0000256" key="5">
    <source>
        <dbReference type="ARBA" id="ARBA00022529"/>
    </source>
</evidence>
<dbReference type="PROSITE" id="PS51909">
    <property type="entry name" value="LYSOZYME_I"/>
    <property type="match status" value="1"/>
</dbReference>
<dbReference type="CDD" id="cd16890">
    <property type="entry name" value="lyz_i"/>
    <property type="match status" value="1"/>
</dbReference>
<dbReference type="InterPro" id="IPR008597">
    <property type="entry name" value="Invert_lysozyme"/>
</dbReference>
<evidence type="ECO:0000256" key="3">
    <source>
        <dbReference type="ARBA" id="ARBA00012732"/>
    </source>
</evidence>
<dbReference type="PANTHER" id="PTHR11195">
    <property type="entry name" value="DESTABILASE-RELATED"/>
    <property type="match status" value="1"/>
</dbReference>
<feature type="active site" description="Proton donor" evidence="12">
    <location>
        <position position="67"/>
    </location>
</feature>
<dbReference type="Pfam" id="PF05497">
    <property type="entry name" value="Destabilase"/>
    <property type="match status" value="1"/>
</dbReference>
<feature type="disulfide bond" evidence="13">
    <location>
        <begin position="59"/>
        <end position="135"/>
    </location>
</feature>
<evidence type="ECO:0000256" key="1">
    <source>
        <dbReference type="ARBA" id="ARBA00000632"/>
    </source>
</evidence>
<dbReference type="EC" id="3.2.1.17" evidence="3"/>
<evidence type="ECO:0000256" key="9">
    <source>
        <dbReference type="ARBA" id="ARBA00023022"/>
    </source>
</evidence>
<evidence type="ECO:0000256" key="4">
    <source>
        <dbReference type="ARBA" id="ARBA00022525"/>
    </source>
</evidence>
<keyword evidence="10 13" id="KW-1015">Disulfide bond</keyword>
<evidence type="ECO:0000313" key="14">
    <source>
        <dbReference type="EMBL" id="VDI74514.1"/>
    </source>
</evidence>
<feature type="disulfide bond" evidence="13">
    <location>
        <begin position="108"/>
        <end position="114"/>
    </location>
</feature>
<comment type="subcellular location">
    <subcellularLocation>
        <location evidence="2">Secreted</location>
    </subcellularLocation>
</comment>
<keyword evidence="4" id="KW-0964">Secreted</keyword>
<keyword evidence="8" id="KW-0378">Hydrolase</keyword>
<keyword evidence="11" id="KW-0326">Glycosidase</keyword>
<feature type="active site" description="Nucleophile" evidence="12">
    <location>
        <position position="79"/>
    </location>
</feature>
<keyword evidence="15" id="KW-1185">Reference proteome</keyword>